<organism evidence="1 2">
    <name type="scientific">Bradyrhizobium vignae</name>
    <dbReference type="NCBI Taxonomy" id="1549949"/>
    <lineage>
        <taxon>Bacteria</taxon>
        <taxon>Pseudomonadati</taxon>
        <taxon>Pseudomonadota</taxon>
        <taxon>Alphaproteobacteria</taxon>
        <taxon>Hyphomicrobiales</taxon>
        <taxon>Nitrobacteraceae</taxon>
        <taxon>Bradyrhizobium</taxon>
    </lineage>
</organism>
<dbReference type="AlphaFoldDB" id="A0A2U3PZX1"/>
<proteinExistence type="predicted"/>
<dbReference type="EMBL" id="LS398110">
    <property type="protein sequence ID" value="SPP94649.1"/>
    <property type="molecule type" value="Genomic_DNA"/>
</dbReference>
<evidence type="ECO:0000313" key="2">
    <source>
        <dbReference type="Proteomes" id="UP000246085"/>
    </source>
</evidence>
<evidence type="ECO:0000313" key="1">
    <source>
        <dbReference type="EMBL" id="SPP94649.1"/>
    </source>
</evidence>
<name>A0A2U3PZX1_9BRAD</name>
<reference evidence="1 2" key="1">
    <citation type="submission" date="2018-03" db="EMBL/GenBank/DDBJ databases">
        <authorList>
            <person name="Gully D."/>
        </authorList>
    </citation>
    <scope>NUCLEOTIDE SEQUENCE [LARGE SCALE GENOMIC DNA]</scope>
    <source>
        <strain evidence="1">ORS3257</strain>
    </source>
</reference>
<dbReference type="Proteomes" id="UP000246085">
    <property type="component" value="Chromosome BRAD3257"/>
</dbReference>
<accession>A0A2U3PZX1</accession>
<protein>
    <submittedName>
        <fullName evidence="1">Uncharacterized protein</fullName>
    </submittedName>
</protein>
<gene>
    <name evidence="1" type="ORF">BRAD3257_3630</name>
</gene>
<dbReference type="KEGG" id="bvz:BRAD3257_3630"/>
<sequence length="77" mass="8057">MEGLKARGLHGVEFVVSDDHPDLKKTIPDVLTGVFAGERRRRRGAACIPLMGLSIVVPISSSASRLGGAGSLKTAET</sequence>